<dbReference type="EMBL" id="JALPRF010000003">
    <property type="protein sequence ID" value="MCK8494157.1"/>
    <property type="molecule type" value="Genomic_DNA"/>
</dbReference>
<feature type="domain" description="HTH tetR-type" evidence="5">
    <location>
        <begin position="9"/>
        <end position="69"/>
    </location>
</feature>
<dbReference type="SUPFAM" id="SSF46689">
    <property type="entry name" value="Homeodomain-like"/>
    <property type="match status" value="1"/>
</dbReference>
<dbReference type="InterPro" id="IPR050109">
    <property type="entry name" value="HTH-type_TetR-like_transc_reg"/>
</dbReference>
<dbReference type="Pfam" id="PF00440">
    <property type="entry name" value="TetR_N"/>
    <property type="match status" value="1"/>
</dbReference>
<evidence type="ECO:0000313" key="6">
    <source>
        <dbReference type="EMBL" id="MCK8494157.1"/>
    </source>
</evidence>
<dbReference type="Proteomes" id="UP001202180">
    <property type="component" value="Unassembled WGS sequence"/>
</dbReference>
<evidence type="ECO:0000313" key="7">
    <source>
        <dbReference type="Proteomes" id="UP001202180"/>
    </source>
</evidence>
<comment type="caution">
    <text evidence="6">The sequence shown here is derived from an EMBL/GenBank/DDBJ whole genome shotgun (WGS) entry which is preliminary data.</text>
</comment>
<proteinExistence type="predicted"/>
<sequence>MEKITRNRAQTIQRIVDALEQIIAEGGIEAVGINHIAERAGVSKVLIYRYFGGIEGLLEYFVRMGRLFPHYTPAWLEQIRPAQPSELANIWSSQSLQLFRQLRTSRSARELLKASVKENDSLAETISKAQDDEMTRLVDQLVFIEGCDHHAISAVVLGALSYLTIQAQNDRPVIGIDLRSEDGWQRIEKAVTIICKAIGKMATSSANTHVATRAVDLKVSSW</sequence>
<feature type="DNA-binding region" description="H-T-H motif" evidence="4">
    <location>
        <begin position="32"/>
        <end position="51"/>
    </location>
</feature>
<dbReference type="InterPro" id="IPR001647">
    <property type="entry name" value="HTH_TetR"/>
</dbReference>
<keyword evidence="7" id="KW-1185">Reference proteome</keyword>
<dbReference type="PROSITE" id="PS50977">
    <property type="entry name" value="HTH_TETR_2"/>
    <property type="match status" value="1"/>
</dbReference>
<evidence type="ECO:0000256" key="2">
    <source>
        <dbReference type="ARBA" id="ARBA00023125"/>
    </source>
</evidence>
<organism evidence="6 7">
    <name type="scientific">Spirosoma liriopis</name>
    <dbReference type="NCBI Taxonomy" id="2937440"/>
    <lineage>
        <taxon>Bacteria</taxon>
        <taxon>Pseudomonadati</taxon>
        <taxon>Bacteroidota</taxon>
        <taxon>Cytophagia</taxon>
        <taxon>Cytophagales</taxon>
        <taxon>Cytophagaceae</taxon>
        <taxon>Spirosoma</taxon>
    </lineage>
</organism>
<reference evidence="6 7" key="1">
    <citation type="submission" date="2022-04" db="EMBL/GenBank/DDBJ databases">
        <title>Spirosoma sp. strain RP8 genome sequencing and assembly.</title>
        <authorList>
            <person name="Jung Y."/>
        </authorList>
    </citation>
    <scope>NUCLEOTIDE SEQUENCE [LARGE SCALE GENOMIC DNA]</scope>
    <source>
        <strain evidence="6 7">RP8</strain>
    </source>
</reference>
<evidence type="ECO:0000259" key="5">
    <source>
        <dbReference type="PROSITE" id="PS50977"/>
    </source>
</evidence>
<keyword evidence="1" id="KW-0805">Transcription regulation</keyword>
<evidence type="ECO:0000256" key="4">
    <source>
        <dbReference type="PROSITE-ProRule" id="PRU00335"/>
    </source>
</evidence>
<accession>A0ABT0HPV8</accession>
<evidence type="ECO:0000256" key="1">
    <source>
        <dbReference type="ARBA" id="ARBA00023015"/>
    </source>
</evidence>
<dbReference type="InterPro" id="IPR009057">
    <property type="entry name" value="Homeodomain-like_sf"/>
</dbReference>
<dbReference type="PANTHER" id="PTHR30055:SF234">
    <property type="entry name" value="HTH-TYPE TRANSCRIPTIONAL REGULATOR BETI"/>
    <property type="match status" value="1"/>
</dbReference>
<gene>
    <name evidence="6" type="ORF">M0L20_19990</name>
</gene>
<name>A0ABT0HPV8_9BACT</name>
<dbReference type="RefSeq" id="WP_248478717.1">
    <property type="nucleotide sequence ID" value="NZ_JALPRF010000003.1"/>
</dbReference>
<protein>
    <submittedName>
        <fullName evidence="6">TetR/AcrR family transcriptional regulator</fullName>
    </submittedName>
</protein>
<keyword evidence="2 4" id="KW-0238">DNA-binding</keyword>
<evidence type="ECO:0000256" key="3">
    <source>
        <dbReference type="ARBA" id="ARBA00023163"/>
    </source>
</evidence>
<dbReference type="PANTHER" id="PTHR30055">
    <property type="entry name" value="HTH-TYPE TRANSCRIPTIONAL REGULATOR RUTR"/>
    <property type="match status" value="1"/>
</dbReference>
<keyword evidence="3" id="KW-0804">Transcription</keyword>
<dbReference type="PRINTS" id="PR00455">
    <property type="entry name" value="HTHTETR"/>
</dbReference>
<dbReference type="Gene3D" id="1.10.357.10">
    <property type="entry name" value="Tetracycline Repressor, domain 2"/>
    <property type="match status" value="1"/>
</dbReference>